<dbReference type="Proteomes" id="UP000000559">
    <property type="component" value="Chromosome 6"/>
</dbReference>
<dbReference type="GO" id="GO:0005576">
    <property type="term" value="C:extracellular region"/>
    <property type="evidence" value="ECO:0000318"/>
    <property type="project" value="GO_Central"/>
</dbReference>
<dbReference type="PROSITE" id="PS51210">
    <property type="entry name" value="PLA2C"/>
    <property type="match status" value="1"/>
</dbReference>
<keyword evidence="4 9" id="KW-0378">Hydrolase</keyword>
<dbReference type="SUPFAM" id="SSF52151">
    <property type="entry name" value="FabD/lysophospholipase-like"/>
    <property type="match status" value="1"/>
</dbReference>
<gene>
    <name evidence="12 13" type="primary">PLB2</name>
    <name evidence="13" type="ordered locus">CAALFM_C602000WA</name>
    <name evidence="12" type="ordered locus">orf19.8309</name>
</gene>
<dbReference type="InParanoid" id="A0A1D8PPS2"/>
<dbReference type="Pfam" id="PF01735">
    <property type="entry name" value="PLA2_B"/>
    <property type="match status" value="1"/>
</dbReference>
<dbReference type="Gene3D" id="3.40.1090.10">
    <property type="entry name" value="Cytosolic phospholipase A2 catalytic domain"/>
    <property type="match status" value="1"/>
</dbReference>
<dbReference type="SMR" id="A0A1D8PPS2"/>
<dbReference type="RefSeq" id="XP_713823.2">
    <property type="nucleotide sequence ID" value="XM_708730.2"/>
</dbReference>
<dbReference type="CGD" id="CAL0000199062">
    <property type="gene designation" value="PLB2"/>
</dbReference>
<evidence type="ECO:0000256" key="2">
    <source>
        <dbReference type="ARBA" id="ARBA00013274"/>
    </source>
</evidence>
<evidence type="ECO:0000256" key="7">
    <source>
        <dbReference type="ARBA" id="ARBA00023180"/>
    </source>
</evidence>
<dbReference type="GO" id="GO:0004622">
    <property type="term" value="F:phosphatidylcholine lysophospholipase activity"/>
    <property type="evidence" value="ECO:0007669"/>
    <property type="project" value="UniProtKB-EC"/>
</dbReference>
<comment type="catalytic activity">
    <reaction evidence="10">
        <text>a 1-acyl-sn-glycero-3-phosphocholine + H2O = sn-glycerol 3-phosphocholine + a fatty acid + H(+)</text>
        <dbReference type="Rhea" id="RHEA:15177"/>
        <dbReference type="ChEBI" id="CHEBI:15377"/>
        <dbReference type="ChEBI" id="CHEBI:15378"/>
        <dbReference type="ChEBI" id="CHEBI:16870"/>
        <dbReference type="ChEBI" id="CHEBI:28868"/>
        <dbReference type="ChEBI" id="CHEBI:58168"/>
        <dbReference type="EC" id="3.1.1.5"/>
    </reaction>
</comment>
<dbReference type="PANTHER" id="PTHR10728">
    <property type="entry name" value="CYTOSOLIC PHOSPHOLIPASE A2"/>
    <property type="match status" value="1"/>
</dbReference>
<keyword evidence="7" id="KW-0325">Glycoprotein</keyword>
<evidence type="ECO:0000256" key="6">
    <source>
        <dbReference type="ARBA" id="ARBA00023098"/>
    </source>
</evidence>
<keyword evidence="5 9" id="KW-0442">Lipid degradation</keyword>
<dbReference type="SMART" id="SM00022">
    <property type="entry name" value="PLAc"/>
    <property type="match status" value="1"/>
</dbReference>
<evidence type="ECO:0000256" key="4">
    <source>
        <dbReference type="ARBA" id="ARBA00022801"/>
    </source>
</evidence>
<dbReference type="STRING" id="237561.A0A1D8PPS2"/>
<dbReference type="GO" id="GO:0005783">
    <property type="term" value="C:endoplasmic reticulum"/>
    <property type="evidence" value="ECO:0000318"/>
    <property type="project" value="GO_Central"/>
</dbReference>
<evidence type="ECO:0000313" key="13">
    <source>
        <dbReference type="EMBL" id="AOW30136.1"/>
    </source>
</evidence>
<evidence type="ECO:0000313" key="12">
    <source>
        <dbReference type="CGD" id="CAL0000199062"/>
    </source>
</evidence>
<dbReference type="EMBL" id="CP017628">
    <property type="protein sequence ID" value="AOW30136.1"/>
    <property type="molecule type" value="Genomic_DNA"/>
</dbReference>
<dbReference type="EC" id="3.1.1.5" evidence="2 10"/>
<dbReference type="OrthoDB" id="4084751at2759"/>
<evidence type="ECO:0000256" key="10">
    <source>
        <dbReference type="RuleBase" id="RU362103"/>
    </source>
</evidence>
<dbReference type="eggNOG" id="KOG1325">
    <property type="taxonomic scope" value="Eukaryota"/>
</dbReference>
<evidence type="ECO:0000313" key="14">
    <source>
        <dbReference type="Proteomes" id="UP000000559"/>
    </source>
</evidence>
<dbReference type="AlphaFoldDB" id="A0A1D8PPS2"/>
<evidence type="ECO:0000259" key="11">
    <source>
        <dbReference type="PROSITE" id="PS51210"/>
    </source>
</evidence>
<dbReference type="GO" id="GO:0046475">
    <property type="term" value="P:glycerophospholipid catabolic process"/>
    <property type="evidence" value="ECO:0000318"/>
    <property type="project" value="GO_Central"/>
</dbReference>
<dbReference type="InterPro" id="IPR002642">
    <property type="entry name" value="LysoPLipase_cat_dom"/>
</dbReference>
<evidence type="ECO:0000256" key="3">
    <source>
        <dbReference type="ARBA" id="ARBA00022729"/>
    </source>
</evidence>
<keyword evidence="3 10" id="KW-0732">Signal</keyword>
<feature type="signal peptide" evidence="10">
    <location>
        <begin position="1"/>
        <end position="17"/>
    </location>
</feature>
<feature type="domain" description="PLA2c" evidence="11">
    <location>
        <begin position="30"/>
        <end position="565"/>
    </location>
</feature>
<evidence type="ECO:0000256" key="8">
    <source>
        <dbReference type="ARBA" id="ARBA00059407"/>
    </source>
</evidence>
<evidence type="ECO:0000256" key="5">
    <source>
        <dbReference type="ARBA" id="ARBA00022963"/>
    </source>
</evidence>
<comment type="function">
    <text evidence="8">Catalyzes the release of fatty acids from lysophospholipids. Phospholipase B may well contribute to pathogenicity by abetting the fungus in damaging and traversing host cell membranes, processes which likely increase the rapidity of disseminated infection.</text>
</comment>
<dbReference type="OMA" id="GPEQYSL"/>
<feature type="chain" id="PRO_5009026866" description="Lysophospholipase" evidence="10">
    <location>
        <begin position="18"/>
        <end position="609"/>
    </location>
</feature>
<dbReference type="KEGG" id="cal:CAALFM_C602000WA"/>
<sequence length="609" mass="67254">MLVWQSILLFLVGCVLSKSPTNLYTPGYVQCPEGKLTRSSLDGINSNEKAYIDRRYANAKSELSKFLHNAKIVDFDVDGFLETANPTIGLAFGGGGYRAMLVGAGELLALDSRATNPSVLSGILQSSSYIVGLSGGSWLVGSLASNDLIPVDQLLREDKLWDIQNSLVAYYGVNIVRNTAMWGNINLQVQTKQLAGFTVSITDVYGRALSHQLLTNFDNQGASFLWSDVTETTSFQNNEMPYPILTALGREPNTVLMNFNSTVFELTPYEVGSWDPSLRSFVDTKYIGTRLDDGAPVSKRCVNGFDNAGFFMGTSSSLFNIVLQQLNNMPIPPFLKELISKFTLDPVEKLNIDIAQYNPNPFHKSNNSDTKIAQSRTLYLADGGEDGQNVPLLPLIHRKVSAIFAFDQSADKNNWPDGSALIKTFERQFSSQGDGIAFPYVPDQNTFRNLNLTSKPTFFGCDAQNLTSLTENIYDVPVVIYLANRPFTYFSNTSTFKLKYSDTERQGMISNGYDVASRLNGKLDNEWAACVGCAIIRREQERLGIEQTEQCKKCFENYCWDGTIYKGEPLGDNFSDEGLTTSAADYNSNNVAGINDGGIALVKRDDLSN</sequence>
<reference evidence="13 14" key="1">
    <citation type="journal article" date="2004" name="Proc. Natl. Acad. Sci. U.S.A.">
        <title>The diploid genome sequence of Candida albicans.</title>
        <authorList>
            <person name="Jones T."/>
            <person name="Federspiel N.A."/>
            <person name="Chibana H."/>
            <person name="Dungan J."/>
            <person name="Kalman S."/>
            <person name="Magee B.B."/>
            <person name="Newport G."/>
            <person name="Thorstenson Y.R."/>
            <person name="Agabian N."/>
            <person name="Magee P.T."/>
            <person name="Davis R.W."/>
            <person name="Scherer S."/>
        </authorList>
    </citation>
    <scope>NUCLEOTIDE SEQUENCE [LARGE SCALE GENOMIC DNA]</scope>
    <source>
        <strain evidence="14">SC5314 / ATCC MYA-2876</strain>
    </source>
</reference>
<dbReference type="PANTHER" id="PTHR10728:SF33">
    <property type="entry name" value="LYSOPHOSPHOLIPASE 1-RELATED"/>
    <property type="match status" value="1"/>
</dbReference>
<evidence type="ECO:0000256" key="9">
    <source>
        <dbReference type="PROSITE-ProRule" id="PRU00555"/>
    </source>
</evidence>
<reference evidence="13 14" key="2">
    <citation type="journal article" date="2007" name="Genome Biol.">
        <title>Assembly of the Candida albicans genome into sixteen supercontigs aligned on the eight chromosomes.</title>
        <authorList>
            <person name="van het Hoog M."/>
            <person name="Rast T.J."/>
            <person name="Martchenko M."/>
            <person name="Grindle S."/>
            <person name="Dignard D."/>
            <person name="Hogues H."/>
            <person name="Cuomo C."/>
            <person name="Berriman M."/>
            <person name="Scherer S."/>
            <person name="Magee B.B."/>
            <person name="Whiteway M."/>
            <person name="Chibana H."/>
            <person name="Nantel A."/>
            <person name="Magee P.T."/>
        </authorList>
    </citation>
    <scope>GENOME REANNOTATION</scope>
    <source>
        <strain evidence="14">SC5314 / ATCC MYA-2876</strain>
    </source>
</reference>
<dbReference type="GO" id="GO:0004623">
    <property type="term" value="F:phospholipase A2 activity"/>
    <property type="evidence" value="ECO:0000318"/>
    <property type="project" value="GO_Central"/>
</dbReference>
<dbReference type="InterPro" id="IPR016035">
    <property type="entry name" value="Acyl_Trfase/lysoPLipase"/>
</dbReference>
<keyword evidence="6 9" id="KW-0443">Lipid metabolism</keyword>
<dbReference type="GO" id="GO:0005886">
    <property type="term" value="C:plasma membrane"/>
    <property type="evidence" value="ECO:0000318"/>
    <property type="project" value="GO_Central"/>
</dbReference>
<protein>
    <recommendedName>
        <fullName evidence="2 10">Lysophospholipase</fullName>
        <ecNumber evidence="2 10">3.1.1.5</ecNumber>
    </recommendedName>
</protein>
<comment type="similarity">
    <text evidence="1 10">Belongs to the lysophospholipase family.</text>
</comment>
<organism evidence="13 14">
    <name type="scientific">Candida albicans (strain SC5314 / ATCC MYA-2876)</name>
    <name type="common">Yeast</name>
    <dbReference type="NCBI Taxonomy" id="237561"/>
    <lineage>
        <taxon>Eukaryota</taxon>
        <taxon>Fungi</taxon>
        <taxon>Dikarya</taxon>
        <taxon>Ascomycota</taxon>
        <taxon>Saccharomycotina</taxon>
        <taxon>Pichiomycetes</taxon>
        <taxon>Debaryomycetaceae</taxon>
        <taxon>Candida/Lodderomyces clade</taxon>
        <taxon>Candida</taxon>
    </lineage>
</organism>
<dbReference type="GO" id="GO:0005829">
    <property type="term" value="C:cytosol"/>
    <property type="evidence" value="ECO:0000318"/>
    <property type="project" value="GO_Central"/>
</dbReference>
<reference evidence="13 14" key="3">
    <citation type="journal article" date="2013" name="Genome Biol.">
        <title>Assembly of a phased diploid Candida albicans genome facilitates allele-specific measurements and provides a simple model for repeat and indel structure.</title>
        <authorList>
            <person name="Muzzey D."/>
            <person name="Schwartz K."/>
            <person name="Weissman J.S."/>
            <person name="Sherlock G."/>
        </authorList>
    </citation>
    <scope>NUCLEOTIDE SEQUENCE [LARGE SCALE GENOMIC DNA]</scope>
    <source>
        <strain evidence="14">SC5314 / ATCC MYA-2876</strain>
    </source>
</reference>
<evidence type="ECO:0000256" key="1">
    <source>
        <dbReference type="ARBA" id="ARBA00008780"/>
    </source>
</evidence>
<dbReference type="FunFam" id="3.40.1090.10:FF:000010">
    <property type="entry name" value="Lysophospholipase"/>
    <property type="match status" value="1"/>
</dbReference>
<proteinExistence type="inferred from homology"/>
<keyword evidence="14" id="KW-1185">Reference proteome</keyword>
<dbReference type="VEuPathDB" id="FungiDB:C6_02000W_A"/>
<accession>A0A1D8PPS2</accession>
<name>A0A1D8PPS2_CANAL</name>
<dbReference type="GeneID" id="3644562"/>